<dbReference type="Gene3D" id="3.40.1310.20">
    <property type="match status" value="1"/>
</dbReference>
<sequence>MTLLIYNGADRRCMKNYMVTMPRKDGNGLKLLQYINTHDVKKWVMGAEVGRSGYQHWQCRIAVSDDHFFEFETRQVWDTHTTPARIVEKKIGIGWINVNIPEAHVEECSDTWEYETKEGKYIASWDTPEVRQLRFGKMRRHQKEAVEALRATNDREVMIWVDVMGNSGKSWLVGHLFETGQAYYLPPTLTSVQSMLQTIASLAWEDRKQGRPPREFVLIDIPRTWKWSKELYCAVETIKDGLILDPRYSARPINIRGVKVLVMCNTSPKLDALSIDRWVEYNAPMF</sequence>
<name>A0A6M3YP08_9VIRU</name>
<protein>
    <submittedName>
        <fullName evidence="1">Replication associated protein</fullName>
    </submittedName>
</protein>
<organism evidence="1">
    <name type="scientific">Smacoviridae sp</name>
    <dbReference type="NCBI Taxonomy" id="2715094"/>
    <lineage>
        <taxon>Viruses</taxon>
        <taxon>Monodnaviria</taxon>
        <taxon>Shotokuvirae</taxon>
        <taxon>Cressdnaviricota</taxon>
        <taxon>Arfiviricetes</taxon>
        <taxon>Cremevirales</taxon>
        <taxon>Smacoviridae</taxon>
    </lineage>
</organism>
<proteinExistence type="predicted"/>
<dbReference type="EMBL" id="MT138077">
    <property type="protein sequence ID" value="QJI53622.1"/>
    <property type="molecule type" value="Genomic_DNA"/>
</dbReference>
<evidence type="ECO:0000313" key="1">
    <source>
        <dbReference type="EMBL" id="QJI53622.1"/>
    </source>
</evidence>
<accession>A0A6M3YP08</accession>
<reference evidence="1" key="1">
    <citation type="submission" date="2020-01" db="EMBL/GenBank/DDBJ databases">
        <title>Viral genomes from wild and zoo birds in China.</title>
        <authorList>
            <person name="Yao Y."/>
            <person name="Shan T."/>
            <person name="Yang S."/>
            <person name="Zhang W."/>
        </authorList>
    </citation>
    <scope>NUCLEOTIDE SEQUENCE</scope>
    <source>
        <strain evidence="1">W3chi091cir1</strain>
    </source>
</reference>